<keyword evidence="1" id="KW-0808">Transferase</keyword>
<gene>
    <name evidence="1" type="ORF">FME95_07670</name>
</gene>
<evidence type="ECO:0000313" key="1">
    <source>
        <dbReference type="EMBL" id="TXR54407.1"/>
    </source>
</evidence>
<reference evidence="1 2" key="1">
    <citation type="submission" date="2019-07" db="EMBL/GenBank/DDBJ databases">
        <title>Reinekea sp. strain SSH23 genome sequencing and assembly.</title>
        <authorList>
            <person name="Kim I."/>
        </authorList>
    </citation>
    <scope>NUCLEOTIDE SEQUENCE [LARGE SCALE GENOMIC DNA]</scope>
    <source>
        <strain evidence="1 2">SSH23</strain>
    </source>
</reference>
<dbReference type="InterPro" id="IPR016181">
    <property type="entry name" value="Acyl_CoA_acyltransferase"/>
</dbReference>
<dbReference type="AlphaFoldDB" id="A0A5C8Z9J3"/>
<proteinExistence type="predicted"/>
<dbReference type="RefSeq" id="WP_147713805.1">
    <property type="nucleotide sequence ID" value="NZ_VKAD01000001.1"/>
</dbReference>
<sequence length="350" mass="40768">MENLVYQNFSNINLNDIFFDSLKADYTEFSDWFMKKANEGSSAYVLYNTSNGIEGFMYLKIEDGEVNDISPSLPNGKHLKIGTFKFESVGTRRGERFIKKMFDLAFEFNSDNIYVTVFSKHDYLMNLFQRYGFVIHGSKMTSNGIENVLTKDMYNTKTDMLENYPMVSSNSRKYLLSIYPDYHTRMLPDSILNNETYDIIQDVSHTNSIHKIYLCAAHGVQNLRRGDGLIIYRTSDRPGQAWYRSVITSLCVVEEVRSINEFDTLDDFLRYTSAYSVFTENELVSFYNSKRYPNIIRFTYNTAFKNRVTRGQLIEEGCILDERINLLEVSHSNYLKMLGLGNVNERFIIN</sequence>
<comment type="caution">
    <text evidence="1">The sequence shown here is derived from an EMBL/GenBank/DDBJ whole genome shotgun (WGS) entry which is preliminary data.</text>
</comment>
<dbReference type="SUPFAM" id="SSF55729">
    <property type="entry name" value="Acyl-CoA N-acyltransferases (Nat)"/>
    <property type="match status" value="1"/>
</dbReference>
<dbReference type="EMBL" id="VKAD01000001">
    <property type="protein sequence ID" value="TXR54407.1"/>
    <property type="molecule type" value="Genomic_DNA"/>
</dbReference>
<dbReference type="Gene3D" id="3.40.630.30">
    <property type="match status" value="1"/>
</dbReference>
<evidence type="ECO:0000313" key="2">
    <source>
        <dbReference type="Proteomes" id="UP000321764"/>
    </source>
</evidence>
<organism evidence="1 2">
    <name type="scientific">Reinekea thalattae</name>
    <dbReference type="NCBI Taxonomy" id="2593301"/>
    <lineage>
        <taxon>Bacteria</taxon>
        <taxon>Pseudomonadati</taxon>
        <taxon>Pseudomonadota</taxon>
        <taxon>Gammaproteobacteria</taxon>
        <taxon>Oceanospirillales</taxon>
        <taxon>Saccharospirillaceae</taxon>
        <taxon>Reinekea</taxon>
    </lineage>
</organism>
<dbReference type="GO" id="GO:0016740">
    <property type="term" value="F:transferase activity"/>
    <property type="evidence" value="ECO:0007669"/>
    <property type="project" value="UniProtKB-KW"/>
</dbReference>
<keyword evidence="2" id="KW-1185">Reference proteome</keyword>
<dbReference type="OrthoDB" id="9773249at2"/>
<name>A0A5C8Z9J3_9GAMM</name>
<protein>
    <submittedName>
        <fullName evidence="1">N-acetyltransferase</fullName>
    </submittedName>
</protein>
<dbReference type="Proteomes" id="UP000321764">
    <property type="component" value="Unassembled WGS sequence"/>
</dbReference>
<accession>A0A5C8Z9J3</accession>